<sequence>MTVMDFSGTMLENGSIGIPWKPKEELKVIQDLMREAEANPKEGDLYYVISSRLLWWFANWQKYTQEAVSGDCMDDTSQETCSSMISNSGERPRPIDNTHIVIMDDDDPQLYCNMEEDRDYKLIPHKVWQELYGWYKGGPALPRKMISLGDNNQLSVEVFPLCLNLIDSGDDNGTVIRLSRKASLHELYERVGGLKSLDPQKVHLWDHFNSTARVLLISSETTLEEALLVMNNNILVEVQANGTWPSGNDMDSTGNELALVPVEPMGFSVTSTGGRTLANSSDSFGGSGFSYIFGDSDDCFENLKDVPEDIKGQAGLQNLGNTCFMNSALQCLIHTPQLVDYFLKDFSDEINKDNLLGMNGELALGFGSLLRKLWLSGRRPVAPREFKGKLGRFAPQFSGYNQHDSQELLAFLLDGLHEDLNRVKKKPYIESKDFDDRPDSEVAEEFWRYHKARNDSVIVDTCQGQYKSTLVCPVCEKISITFDPFMYLSLPLPSRATREMTVTVFYGDGSRLPMPYTVTVLKLGCCADLQKALGAACFLRNDEYLLLAEVFGHCIYRYYESPTEPLASIKDVDNIVAYILPQRASELTRLEICHCYLERATLIYMTATERKLFLTPLVTFLENPQYGADIDLAVSRILSPLRREPPCTSTMIKLLEETGTSAKAADTPDNESNTCAVQENLSTGSLESKQMEISEMTSQICIKNDHGLNSRPIVKDTPIRPERMLKVFLDWFEEDEELYDITALWTFPRFTT</sequence>
<feature type="domain" description="DUSP" evidence="4">
    <location>
        <begin position="20"/>
        <end position="146"/>
    </location>
</feature>
<dbReference type="PANTHER" id="PTHR21646:SF46">
    <property type="entry name" value="UBIQUITIN CARBOXYL-TERMINAL HYDROLASE"/>
    <property type="match status" value="1"/>
</dbReference>
<dbReference type="SUPFAM" id="SSF143791">
    <property type="entry name" value="DUSP-like"/>
    <property type="match status" value="1"/>
</dbReference>
<keyword evidence="5" id="KW-0645">Protease</keyword>
<feature type="domain" description="USP" evidence="3">
    <location>
        <begin position="314"/>
        <end position="752"/>
    </location>
</feature>
<dbReference type="PROSITE" id="PS50235">
    <property type="entry name" value="USP_3"/>
    <property type="match status" value="1"/>
</dbReference>
<evidence type="ECO:0000313" key="5">
    <source>
        <dbReference type="EMBL" id="GAA0183390.1"/>
    </source>
</evidence>
<evidence type="ECO:0000256" key="2">
    <source>
        <dbReference type="ARBA" id="ARBA00037450"/>
    </source>
</evidence>
<dbReference type="InterPro" id="IPR006615">
    <property type="entry name" value="Pept_C19_DUSP"/>
</dbReference>
<dbReference type="InterPro" id="IPR001394">
    <property type="entry name" value="Peptidase_C19_UCH"/>
</dbReference>
<name>A0AAV3RS58_LITER</name>
<proteinExistence type="inferred from homology"/>
<dbReference type="Gene3D" id="3.30.2230.10">
    <property type="entry name" value="DUSP-like"/>
    <property type="match status" value="1"/>
</dbReference>
<organism evidence="5 6">
    <name type="scientific">Lithospermum erythrorhizon</name>
    <name type="common">Purple gromwell</name>
    <name type="synonym">Lithospermum officinale var. erythrorhizon</name>
    <dbReference type="NCBI Taxonomy" id="34254"/>
    <lineage>
        <taxon>Eukaryota</taxon>
        <taxon>Viridiplantae</taxon>
        <taxon>Streptophyta</taxon>
        <taxon>Embryophyta</taxon>
        <taxon>Tracheophyta</taxon>
        <taxon>Spermatophyta</taxon>
        <taxon>Magnoliopsida</taxon>
        <taxon>eudicotyledons</taxon>
        <taxon>Gunneridae</taxon>
        <taxon>Pentapetalae</taxon>
        <taxon>asterids</taxon>
        <taxon>lamiids</taxon>
        <taxon>Boraginales</taxon>
        <taxon>Boraginaceae</taxon>
        <taxon>Boraginoideae</taxon>
        <taxon>Lithospermeae</taxon>
        <taxon>Lithospermum</taxon>
    </lineage>
</organism>
<dbReference type="GO" id="GO:0006508">
    <property type="term" value="P:proteolysis"/>
    <property type="evidence" value="ECO:0007669"/>
    <property type="project" value="UniProtKB-KW"/>
</dbReference>
<dbReference type="InterPro" id="IPR050185">
    <property type="entry name" value="Ub_carboxyl-term_hydrolase"/>
</dbReference>
<dbReference type="Gene3D" id="3.10.20.90">
    <property type="entry name" value="Phosphatidylinositol 3-kinase Catalytic Subunit, Chain A, domain 1"/>
    <property type="match status" value="1"/>
</dbReference>
<dbReference type="Gene3D" id="3.90.70.10">
    <property type="entry name" value="Cysteine proteinases"/>
    <property type="match status" value="1"/>
</dbReference>
<comment type="caution">
    <text evidence="5">The sequence shown here is derived from an EMBL/GenBank/DDBJ whole genome shotgun (WGS) entry which is preliminary data.</text>
</comment>
<dbReference type="SMART" id="SM00695">
    <property type="entry name" value="DUSP"/>
    <property type="match status" value="1"/>
</dbReference>
<comment type="similarity">
    <text evidence="1">Belongs to the peptidase C19 family.</text>
</comment>
<keyword evidence="6" id="KW-1185">Reference proteome</keyword>
<dbReference type="PROSITE" id="PS00972">
    <property type="entry name" value="USP_1"/>
    <property type="match status" value="1"/>
</dbReference>
<evidence type="ECO:0000259" key="3">
    <source>
        <dbReference type="PROSITE" id="PS50235"/>
    </source>
</evidence>
<dbReference type="InterPro" id="IPR018200">
    <property type="entry name" value="USP_CS"/>
</dbReference>
<dbReference type="InterPro" id="IPR035927">
    <property type="entry name" value="DUSP-like_sf"/>
</dbReference>
<dbReference type="SUPFAM" id="SSF54001">
    <property type="entry name" value="Cysteine proteinases"/>
    <property type="match status" value="1"/>
</dbReference>
<dbReference type="InterPro" id="IPR028889">
    <property type="entry name" value="USP"/>
</dbReference>
<dbReference type="PANTHER" id="PTHR21646">
    <property type="entry name" value="UBIQUITIN CARBOXYL-TERMINAL HYDROLASE"/>
    <property type="match status" value="1"/>
</dbReference>
<dbReference type="PROSITE" id="PS51283">
    <property type="entry name" value="DUSP"/>
    <property type="match status" value="1"/>
</dbReference>
<reference evidence="5 6" key="1">
    <citation type="submission" date="2024-01" db="EMBL/GenBank/DDBJ databases">
        <title>The complete chloroplast genome sequence of Lithospermum erythrorhizon: insights into the phylogenetic relationship among Boraginaceae species and the maternal lineages of purple gromwells.</title>
        <authorList>
            <person name="Okada T."/>
            <person name="Watanabe K."/>
        </authorList>
    </citation>
    <scope>NUCLEOTIDE SEQUENCE [LARGE SCALE GENOMIC DNA]</scope>
</reference>
<dbReference type="AlphaFoldDB" id="A0AAV3RS58"/>
<evidence type="ECO:0000313" key="6">
    <source>
        <dbReference type="Proteomes" id="UP001454036"/>
    </source>
</evidence>
<evidence type="ECO:0000259" key="4">
    <source>
        <dbReference type="PROSITE" id="PS51283"/>
    </source>
</evidence>
<accession>A0AAV3RS58</accession>
<dbReference type="Pfam" id="PF06337">
    <property type="entry name" value="DUSP"/>
    <property type="match status" value="1"/>
</dbReference>
<dbReference type="GO" id="GO:0016579">
    <property type="term" value="P:protein deubiquitination"/>
    <property type="evidence" value="ECO:0007669"/>
    <property type="project" value="InterPro"/>
</dbReference>
<dbReference type="Proteomes" id="UP001454036">
    <property type="component" value="Unassembled WGS sequence"/>
</dbReference>
<comment type="function">
    <text evidence="2">Recognizes and hydrolyzes the peptide bond at the C-terminal Gly of ubiquitin. Involved in the processing of poly-ubiquitin precursors as well as that of ubiquitinated proteins.</text>
</comment>
<dbReference type="InterPro" id="IPR038765">
    <property type="entry name" value="Papain-like_cys_pep_sf"/>
</dbReference>
<gene>
    <name evidence="5" type="ORF">LIER_30809</name>
</gene>
<dbReference type="EMBL" id="BAABME010011199">
    <property type="protein sequence ID" value="GAA0183390.1"/>
    <property type="molecule type" value="Genomic_DNA"/>
</dbReference>
<dbReference type="Pfam" id="PF00443">
    <property type="entry name" value="UCH"/>
    <property type="match status" value="1"/>
</dbReference>
<keyword evidence="5" id="KW-0378">Hydrolase</keyword>
<protein>
    <submittedName>
        <fullName evidence="5">Cysteine protease</fullName>
    </submittedName>
</protein>
<evidence type="ECO:0000256" key="1">
    <source>
        <dbReference type="ARBA" id="ARBA00009085"/>
    </source>
</evidence>
<dbReference type="GO" id="GO:0004843">
    <property type="term" value="F:cysteine-type deubiquitinase activity"/>
    <property type="evidence" value="ECO:0007669"/>
    <property type="project" value="InterPro"/>
</dbReference>